<reference evidence="2 3" key="1">
    <citation type="submission" date="2020-09" db="EMBL/GenBank/DDBJ databases">
        <title>Genome sequences of type strains of Chitinophaga qingshengii and Chitinophaga varians.</title>
        <authorList>
            <person name="Kittiwongwattana C."/>
        </authorList>
    </citation>
    <scope>NUCLEOTIDE SEQUENCE [LARGE SCALE GENOMIC DNA]</scope>
    <source>
        <strain evidence="2 3">JCM 30026</strain>
    </source>
</reference>
<evidence type="ECO:0000313" key="3">
    <source>
        <dbReference type="Proteomes" id="UP000659124"/>
    </source>
</evidence>
<keyword evidence="1" id="KW-0732">Signal</keyword>
<accession>A0ABR7TTQ6</accession>
<comment type="caution">
    <text evidence="2">The sequence shown here is derived from an EMBL/GenBank/DDBJ whole genome shotgun (WGS) entry which is preliminary data.</text>
</comment>
<gene>
    <name evidence="2" type="ORF">ICL07_25885</name>
</gene>
<sequence>MKAPKSISAVLLALAFGAVATLPAQAVFAQHKKNKVDSTAEKIGNKTASIAVKGASAVTDKIYKGKEGPHGETVYINRKDKKYIVDEKGKKVYLKPSQIHDKKE</sequence>
<evidence type="ECO:0008006" key="4">
    <source>
        <dbReference type="Google" id="ProtNLM"/>
    </source>
</evidence>
<keyword evidence="3" id="KW-1185">Reference proteome</keyword>
<feature type="chain" id="PRO_5046855442" description="PBCV-specific basic adaptor domain-containing protein" evidence="1">
    <location>
        <begin position="27"/>
        <end position="104"/>
    </location>
</feature>
<dbReference type="Proteomes" id="UP000659124">
    <property type="component" value="Unassembled WGS sequence"/>
</dbReference>
<evidence type="ECO:0000313" key="2">
    <source>
        <dbReference type="EMBL" id="MBC9933848.1"/>
    </source>
</evidence>
<proteinExistence type="predicted"/>
<dbReference type="RefSeq" id="WP_188090961.1">
    <property type="nucleotide sequence ID" value="NZ_JACVFC010000004.1"/>
</dbReference>
<dbReference type="EMBL" id="JACVFC010000004">
    <property type="protein sequence ID" value="MBC9933848.1"/>
    <property type="molecule type" value="Genomic_DNA"/>
</dbReference>
<evidence type="ECO:0000256" key="1">
    <source>
        <dbReference type="SAM" id="SignalP"/>
    </source>
</evidence>
<organism evidence="2 3">
    <name type="scientific">Chitinophaga qingshengii</name>
    <dbReference type="NCBI Taxonomy" id="1569794"/>
    <lineage>
        <taxon>Bacteria</taxon>
        <taxon>Pseudomonadati</taxon>
        <taxon>Bacteroidota</taxon>
        <taxon>Chitinophagia</taxon>
        <taxon>Chitinophagales</taxon>
        <taxon>Chitinophagaceae</taxon>
        <taxon>Chitinophaga</taxon>
    </lineage>
</organism>
<protein>
    <recommendedName>
        <fullName evidence="4">PBCV-specific basic adaptor domain-containing protein</fullName>
    </recommendedName>
</protein>
<feature type="signal peptide" evidence="1">
    <location>
        <begin position="1"/>
        <end position="26"/>
    </location>
</feature>
<name>A0ABR7TTQ6_9BACT</name>